<evidence type="ECO:0000313" key="1">
    <source>
        <dbReference type="EMBL" id="QBZ61219.1"/>
    </source>
</evidence>
<evidence type="ECO:0000313" key="2">
    <source>
        <dbReference type="Proteomes" id="UP000294847"/>
    </source>
</evidence>
<dbReference type="AlphaFoldDB" id="A0A4P7NGX5"/>
<dbReference type="EMBL" id="CP034207">
    <property type="protein sequence ID" value="QBZ61219.1"/>
    <property type="molecule type" value="Genomic_DNA"/>
</dbReference>
<reference evidence="1 2" key="1">
    <citation type="journal article" date="2019" name="Mol. Biol. Evol.">
        <title>Blast fungal genomes show frequent chromosomal changes, gene gains and losses, and effector gene turnover.</title>
        <authorList>
            <person name="Gomez Luciano L.B."/>
            <person name="Jason Tsai I."/>
            <person name="Chuma I."/>
            <person name="Tosa Y."/>
            <person name="Chen Y.H."/>
            <person name="Li J.Y."/>
            <person name="Li M.Y."/>
            <person name="Jade Lu M.Y."/>
            <person name="Nakayashiki H."/>
            <person name="Li W.H."/>
        </authorList>
    </citation>
    <scope>NUCLEOTIDE SEQUENCE [LARGE SCALE GENOMIC DNA]</scope>
    <source>
        <strain evidence="1">MZ5-1-6</strain>
    </source>
</reference>
<protein>
    <submittedName>
        <fullName evidence="1">Uncharacterized protein</fullName>
    </submittedName>
</protein>
<proteinExistence type="predicted"/>
<accession>A0A4P7NGX5</accession>
<dbReference type="Proteomes" id="UP000294847">
    <property type="component" value="Chromosome 4"/>
</dbReference>
<organism evidence="1 2">
    <name type="scientific">Pyricularia oryzae</name>
    <name type="common">Rice blast fungus</name>
    <name type="synonym">Magnaporthe oryzae</name>
    <dbReference type="NCBI Taxonomy" id="318829"/>
    <lineage>
        <taxon>Eukaryota</taxon>
        <taxon>Fungi</taxon>
        <taxon>Dikarya</taxon>
        <taxon>Ascomycota</taxon>
        <taxon>Pezizomycotina</taxon>
        <taxon>Sordariomycetes</taxon>
        <taxon>Sordariomycetidae</taxon>
        <taxon>Magnaporthales</taxon>
        <taxon>Pyriculariaceae</taxon>
        <taxon>Pyricularia</taxon>
    </lineage>
</organism>
<name>A0A4P7NGX5_PYROR</name>
<gene>
    <name evidence="1" type="ORF">PoMZ_08167</name>
</gene>
<sequence>MQYYFMSIPVFDSCSYGFTGHIASEDAALDERRNSDTTFVCMTGFARKHDRALDSTRLAL</sequence>